<evidence type="ECO:0000313" key="4">
    <source>
        <dbReference type="Proteomes" id="UP000176527"/>
    </source>
</evidence>
<reference evidence="3 4" key="1">
    <citation type="journal article" date="2016" name="Nat. Commun.">
        <title>Thousands of microbial genomes shed light on interconnected biogeochemical processes in an aquifer system.</title>
        <authorList>
            <person name="Anantharaman K."/>
            <person name="Brown C.T."/>
            <person name="Hug L.A."/>
            <person name="Sharon I."/>
            <person name="Castelle C.J."/>
            <person name="Probst A.J."/>
            <person name="Thomas B.C."/>
            <person name="Singh A."/>
            <person name="Wilkins M.J."/>
            <person name="Karaoz U."/>
            <person name="Brodie E.L."/>
            <person name="Williams K.H."/>
            <person name="Hubbard S.S."/>
            <person name="Banfield J.F."/>
        </authorList>
    </citation>
    <scope>NUCLEOTIDE SEQUENCE [LARGE SCALE GENOMIC DNA]</scope>
</reference>
<dbReference type="PROSITE" id="PS50022">
    <property type="entry name" value="FA58C_3"/>
    <property type="match status" value="1"/>
</dbReference>
<comment type="caution">
    <text evidence="3">The sequence shown here is derived from an EMBL/GenBank/DDBJ whole genome shotgun (WGS) entry which is preliminary data.</text>
</comment>
<feature type="transmembrane region" description="Helical" evidence="1">
    <location>
        <begin position="83"/>
        <end position="103"/>
    </location>
</feature>
<gene>
    <name evidence="3" type="ORF">A3F00_02495</name>
</gene>
<evidence type="ECO:0000313" key="3">
    <source>
        <dbReference type="EMBL" id="OGE37250.1"/>
    </source>
</evidence>
<dbReference type="InterPro" id="IPR000421">
    <property type="entry name" value="FA58C"/>
</dbReference>
<dbReference type="Gene3D" id="2.60.120.260">
    <property type="entry name" value="Galactose-binding domain-like"/>
    <property type="match status" value="1"/>
</dbReference>
<feature type="transmembrane region" description="Helical" evidence="1">
    <location>
        <begin position="286"/>
        <end position="304"/>
    </location>
</feature>
<feature type="transmembrane region" description="Helical" evidence="1">
    <location>
        <begin position="137"/>
        <end position="157"/>
    </location>
</feature>
<proteinExistence type="predicted"/>
<keyword evidence="1" id="KW-0812">Transmembrane</keyword>
<feature type="transmembrane region" description="Helical" evidence="1">
    <location>
        <begin position="316"/>
        <end position="333"/>
    </location>
</feature>
<evidence type="ECO:0000259" key="2">
    <source>
        <dbReference type="PROSITE" id="PS50022"/>
    </source>
</evidence>
<accession>A0A1F5K8X3</accession>
<feature type="domain" description="F5/8 type C" evidence="2">
    <location>
        <begin position="524"/>
        <end position="623"/>
    </location>
</feature>
<evidence type="ECO:0000256" key="1">
    <source>
        <dbReference type="SAM" id="Phobius"/>
    </source>
</evidence>
<name>A0A1F5K8X3_9BACT</name>
<dbReference type="Proteomes" id="UP000176527">
    <property type="component" value="Unassembled WGS sequence"/>
</dbReference>
<dbReference type="InterPro" id="IPR008979">
    <property type="entry name" value="Galactose-bd-like_sf"/>
</dbReference>
<organism evidence="3 4">
    <name type="scientific">Candidatus Daviesbacteria bacterium RIFCSPHIGHO2_12_FULL_37_11</name>
    <dbReference type="NCBI Taxonomy" id="1797777"/>
    <lineage>
        <taxon>Bacteria</taxon>
        <taxon>Candidatus Daviesiibacteriota</taxon>
    </lineage>
</organism>
<sequence>MLTLVKKYPFIIIASLVFLVCLLSYGKIVGMHFFLEDYLILYSIQNPTSSDAGYGSGVFGRPYGYAVTPFIPFYYLFRLESRGYYFIELILYFFAALSVYFFAKTLTNSKRAAFGSSLIFASGYVGSSSLYRMAVGWQNLLAAIFLTLTVTLYYKYVKSSKIKLYLLAFTVYIFTSEFSFYRAHGIILLIIGIELLFNFKPLKSLVRITPFAISYWYFYVYSLPSMEQGSKIASFVKTVFTQKNYHFLLNPFITLENLFIPDKFNFPVLLFIVVILFILIWKKNKILIYCLIFAVGNYLVYFYNSPGSVQETTHRYLTVSFAGVATFLGLFLSQINKSNFKYLFLCLLIVALNLTLVRSEQIEIIQNRSKPAKEFWSSFQMKIPYLQKNSVIYIDSKQDGVSKPARDTAIGAGSMSATTSFATYYGLNWSDIYLAENFSELLSLIKKENINRDNIYTFFYSRQDGLVDTSAEIKSALFGNEISARIIDFTNTNVPFYSPHLLNFLAEINVDFSDVKYVKKDKIDLLSYLDFLTSREKYWTKVTATSTTEAEYAEIAYIKDQDKSTAWKGDDLAWEKNKQEEVTLNLGELRQIGAVSITPASLARAPVEYLYECSLDKISWKQLTVIEKEVKSIESFKDKFKEANCVFVKLTIYKTVSGGPPQISEIEVRESRFVDFDYTLAEEIEKDPFKYIKSTLDRQILFEYFTQNGISGKICVYTNRYKPLEPICKKYKFSLSNKEQGFFIDQGGTVIEKIEFLLPPQVKFDIKYAKLDSLSFTELEKMGYITKHAH</sequence>
<keyword evidence="1" id="KW-0472">Membrane</keyword>
<feature type="transmembrane region" description="Helical" evidence="1">
    <location>
        <begin position="264"/>
        <end position="281"/>
    </location>
</feature>
<keyword evidence="1" id="KW-1133">Transmembrane helix</keyword>
<feature type="transmembrane region" description="Helical" evidence="1">
    <location>
        <begin position="164"/>
        <end position="197"/>
    </location>
</feature>
<dbReference type="SUPFAM" id="SSF49785">
    <property type="entry name" value="Galactose-binding domain-like"/>
    <property type="match status" value="1"/>
</dbReference>
<dbReference type="EMBL" id="MFDE01000048">
    <property type="protein sequence ID" value="OGE37250.1"/>
    <property type="molecule type" value="Genomic_DNA"/>
</dbReference>
<dbReference type="AlphaFoldDB" id="A0A1F5K8X3"/>
<feature type="transmembrane region" description="Helical" evidence="1">
    <location>
        <begin position="340"/>
        <end position="357"/>
    </location>
</feature>
<protein>
    <recommendedName>
        <fullName evidence="2">F5/8 type C domain-containing protein</fullName>
    </recommendedName>
</protein>
<dbReference type="Pfam" id="PF00754">
    <property type="entry name" value="F5_F8_type_C"/>
    <property type="match status" value="1"/>
</dbReference>